<dbReference type="PANTHER" id="PTHR33122:SF65">
    <property type="entry name" value="INHIBITOR_LIPID-TRANSFER PROTEIN_SEED STORAGE 2S ALBUMIN SUPERFAMILY PROTEIN, PUTATIVE-RELATED"/>
    <property type="match status" value="1"/>
</dbReference>
<accession>A0A6P5YSB4</accession>
<dbReference type="Proteomes" id="UP000515121">
    <property type="component" value="Unplaced"/>
</dbReference>
<dbReference type="Pfam" id="PF14368">
    <property type="entry name" value="LTP_2"/>
    <property type="match status" value="1"/>
</dbReference>
<evidence type="ECO:0000259" key="2">
    <source>
        <dbReference type="Pfam" id="PF14368"/>
    </source>
</evidence>
<sequence length="114" mass="12554">MKYIYVLVFLVILGIVGFNGVDGEGACGKHNIEKEAEKLSPCYNSSTRCESSSSNHCCTVMEKKLKNISYLCAIMLSRTADNARIKPQVAVTLLKRCNIAVRPVDHKCGAFLLI</sequence>
<organism evidence="3 4">
    <name type="scientific">Durio zibethinus</name>
    <name type="common">Durian</name>
    <dbReference type="NCBI Taxonomy" id="66656"/>
    <lineage>
        <taxon>Eukaryota</taxon>
        <taxon>Viridiplantae</taxon>
        <taxon>Streptophyta</taxon>
        <taxon>Embryophyta</taxon>
        <taxon>Tracheophyta</taxon>
        <taxon>Spermatophyta</taxon>
        <taxon>Magnoliopsida</taxon>
        <taxon>eudicotyledons</taxon>
        <taxon>Gunneridae</taxon>
        <taxon>Pentapetalae</taxon>
        <taxon>rosids</taxon>
        <taxon>malvids</taxon>
        <taxon>Malvales</taxon>
        <taxon>Malvaceae</taxon>
        <taxon>Helicteroideae</taxon>
        <taxon>Durio</taxon>
    </lineage>
</organism>
<reference evidence="4" key="1">
    <citation type="submission" date="2025-08" db="UniProtKB">
        <authorList>
            <consortium name="RefSeq"/>
        </authorList>
    </citation>
    <scope>IDENTIFICATION</scope>
    <source>
        <tissue evidence="4">Fruit stalk</tissue>
    </source>
</reference>
<name>A0A6P5YSB4_DURZI</name>
<dbReference type="InterPro" id="IPR039265">
    <property type="entry name" value="DIR1-like"/>
</dbReference>
<proteinExistence type="predicted"/>
<dbReference type="InterPro" id="IPR016140">
    <property type="entry name" value="Bifunc_inhib/LTP/seed_store"/>
</dbReference>
<dbReference type="KEGG" id="dzi:111294419"/>
<dbReference type="GeneID" id="111294419"/>
<keyword evidence="1" id="KW-0732">Signal</keyword>
<dbReference type="PANTHER" id="PTHR33122">
    <property type="entry name" value="LIPID BINDING PROTEIN-RELATED"/>
    <property type="match status" value="1"/>
</dbReference>
<dbReference type="RefSeq" id="XP_022743448.1">
    <property type="nucleotide sequence ID" value="XM_022887713.1"/>
</dbReference>
<dbReference type="GO" id="GO:0009627">
    <property type="term" value="P:systemic acquired resistance"/>
    <property type="evidence" value="ECO:0007669"/>
    <property type="project" value="InterPro"/>
</dbReference>
<feature type="domain" description="Bifunctional inhibitor/plant lipid transfer protein/seed storage helical" evidence="2">
    <location>
        <begin position="33"/>
        <end position="105"/>
    </location>
</feature>
<evidence type="ECO:0000313" key="4">
    <source>
        <dbReference type="RefSeq" id="XP_022743448.1"/>
    </source>
</evidence>
<gene>
    <name evidence="4" type="primary">LOC111294419</name>
</gene>
<feature type="signal peptide" evidence="1">
    <location>
        <begin position="1"/>
        <end position="23"/>
    </location>
</feature>
<dbReference type="GO" id="GO:0005504">
    <property type="term" value="F:fatty acid binding"/>
    <property type="evidence" value="ECO:0007669"/>
    <property type="project" value="InterPro"/>
</dbReference>
<keyword evidence="3" id="KW-1185">Reference proteome</keyword>
<evidence type="ECO:0000313" key="3">
    <source>
        <dbReference type="Proteomes" id="UP000515121"/>
    </source>
</evidence>
<feature type="chain" id="PRO_5028139415" evidence="1">
    <location>
        <begin position="24"/>
        <end position="114"/>
    </location>
</feature>
<dbReference type="AlphaFoldDB" id="A0A6P5YSB4"/>
<dbReference type="SUPFAM" id="SSF47699">
    <property type="entry name" value="Bifunctional inhibitor/lipid-transfer protein/seed storage 2S albumin"/>
    <property type="match status" value="1"/>
</dbReference>
<dbReference type="Gene3D" id="1.10.110.10">
    <property type="entry name" value="Plant lipid-transfer and hydrophobic proteins"/>
    <property type="match status" value="1"/>
</dbReference>
<protein>
    <submittedName>
        <fullName evidence="4">Uncharacterized protein LOC111294419</fullName>
    </submittedName>
</protein>
<dbReference type="OrthoDB" id="678526at2759"/>
<evidence type="ECO:0000256" key="1">
    <source>
        <dbReference type="SAM" id="SignalP"/>
    </source>
</evidence>
<dbReference type="InterPro" id="IPR036312">
    <property type="entry name" value="Bifun_inhib/LTP/seed_sf"/>
</dbReference>